<organism evidence="1 2">
    <name type="scientific">Microdochium bolleyi</name>
    <dbReference type="NCBI Taxonomy" id="196109"/>
    <lineage>
        <taxon>Eukaryota</taxon>
        <taxon>Fungi</taxon>
        <taxon>Dikarya</taxon>
        <taxon>Ascomycota</taxon>
        <taxon>Pezizomycotina</taxon>
        <taxon>Sordariomycetes</taxon>
        <taxon>Xylariomycetidae</taxon>
        <taxon>Xylariales</taxon>
        <taxon>Microdochiaceae</taxon>
        <taxon>Microdochium</taxon>
    </lineage>
</organism>
<reference evidence="2" key="1">
    <citation type="submission" date="2016-02" db="EMBL/GenBank/DDBJ databases">
        <title>Draft genome sequence of Microdochium bolleyi, a fungal endophyte of beachgrass.</title>
        <authorList>
            <consortium name="DOE Joint Genome Institute"/>
            <person name="David A.S."/>
            <person name="May G."/>
            <person name="Haridas S."/>
            <person name="Lim J."/>
            <person name="Wang M."/>
            <person name="Labutti K."/>
            <person name="Lipzen A."/>
            <person name="Barry K."/>
            <person name="Grigoriev I.V."/>
        </authorList>
    </citation>
    <scope>NUCLEOTIDE SEQUENCE [LARGE SCALE GENOMIC DNA]</scope>
    <source>
        <strain evidence="2">J235TASD1</strain>
    </source>
</reference>
<dbReference type="InterPro" id="IPR027417">
    <property type="entry name" value="P-loop_NTPase"/>
</dbReference>
<dbReference type="EMBL" id="KQ964264">
    <property type="protein sequence ID" value="KXJ87078.1"/>
    <property type="molecule type" value="Genomic_DNA"/>
</dbReference>
<gene>
    <name evidence="1" type="ORF">Micbo1qcDRAFT_167807</name>
</gene>
<name>A0A136IQ97_9PEZI</name>
<accession>A0A136IQ97</accession>
<keyword evidence="2" id="KW-1185">Reference proteome</keyword>
<dbReference type="InParanoid" id="A0A136IQ97"/>
<dbReference type="Gene3D" id="3.40.50.300">
    <property type="entry name" value="P-loop containing nucleotide triphosphate hydrolases"/>
    <property type="match status" value="1"/>
</dbReference>
<dbReference type="PANTHER" id="PTHR36978:SF4">
    <property type="entry name" value="P-LOOP CONTAINING NUCLEOSIDE TRIPHOSPHATE HYDROLASE PROTEIN"/>
    <property type="match status" value="1"/>
</dbReference>
<proteinExistence type="predicted"/>
<dbReference type="InterPro" id="IPR040632">
    <property type="entry name" value="Sulfotransfer_4"/>
</dbReference>
<dbReference type="AlphaFoldDB" id="A0A136IQ97"/>
<dbReference type="Proteomes" id="UP000070501">
    <property type="component" value="Unassembled WGS sequence"/>
</dbReference>
<feature type="non-terminal residue" evidence="1">
    <location>
        <position position="105"/>
    </location>
</feature>
<evidence type="ECO:0000313" key="2">
    <source>
        <dbReference type="Proteomes" id="UP000070501"/>
    </source>
</evidence>
<dbReference type="PANTHER" id="PTHR36978">
    <property type="entry name" value="P-LOOP CONTAINING NUCLEOTIDE TRIPHOSPHATE HYDROLASE"/>
    <property type="match status" value="1"/>
</dbReference>
<dbReference type="OrthoDB" id="408152at2759"/>
<evidence type="ECO:0000313" key="1">
    <source>
        <dbReference type="EMBL" id="KXJ87078.1"/>
    </source>
</evidence>
<protein>
    <submittedName>
        <fullName evidence="1">Uncharacterized protein</fullName>
    </submittedName>
</protein>
<dbReference type="Pfam" id="PF17784">
    <property type="entry name" value="Sulfotransfer_4"/>
    <property type="match status" value="1"/>
</dbReference>
<sequence length="105" mass="12431">MLWDPRVQALARNLDKKQRDVWRFEWSDADAREKALAFFEGYYAECRARIDEQRRIEFRVQDGWGPLCEFLGVDVPTVVGDDGVRREIPFPRTNERGSLLKTRDK</sequence>